<proteinExistence type="predicted"/>
<feature type="compositionally biased region" description="Low complexity" evidence="1">
    <location>
        <begin position="77"/>
        <end position="89"/>
    </location>
</feature>
<feature type="compositionally biased region" description="Low complexity" evidence="1">
    <location>
        <begin position="55"/>
        <end position="65"/>
    </location>
</feature>
<feature type="region of interest" description="Disordered" evidence="1">
    <location>
        <begin position="1"/>
        <end position="90"/>
    </location>
</feature>
<dbReference type="AlphaFoldDB" id="A0AA36JHU5"/>
<accession>A0AA36JHU5</accession>
<dbReference type="EMBL" id="CAUJNA010003633">
    <property type="protein sequence ID" value="CAJ1406487.1"/>
    <property type="molecule type" value="Genomic_DNA"/>
</dbReference>
<gene>
    <name evidence="2" type="ORF">EVOR1521_LOCUS28444</name>
</gene>
<name>A0AA36JHU5_9DINO</name>
<feature type="compositionally biased region" description="Basic and acidic residues" evidence="1">
    <location>
        <begin position="1"/>
        <end position="11"/>
    </location>
</feature>
<comment type="caution">
    <text evidence="2">The sequence shown here is derived from an EMBL/GenBank/DDBJ whole genome shotgun (WGS) entry which is preliminary data.</text>
</comment>
<dbReference type="Proteomes" id="UP001178507">
    <property type="component" value="Unassembled WGS sequence"/>
</dbReference>
<keyword evidence="3" id="KW-1185">Reference proteome</keyword>
<evidence type="ECO:0000313" key="3">
    <source>
        <dbReference type="Proteomes" id="UP001178507"/>
    </source>
</evidence>
<feature type="compositionally biased region" description="Acidic residues" evidence="1">
    <location>
        <begin position="26"/>
        <end position="39"/>
    </location>
</feature>
<sequence length="410" mass="46066">MHVIEIEEKLGEVQAAASEPEAKPEDGEEFEEVPVEEGVEGMREVPKTEEEPEAPDWAAPTSPADPAEEEAAPPPVTVASSLSSVSDGPSYEETLVKKARQALKEMKRARTAGLAPKSMARLVIKGAPCRQAVDRRLLLIGLLRFFQLAAKGILIHGPLLGWAKVVGDSIFCYEQTVPNRQETISYLMPRRHGLEFGLYPWHAHLKDAVKGTKGMLTALGEWHHAVQDVREAGLTYSLNQADLTNLATTQLQINQTMRQRALAGVNQPHQLPAQTVLHILDEGEMRRNTYEFLEQRMSVWLQSLGQFFWVFVINEANSMECYKVMGETVEGSFCVYDVKPVPMQMNMISTWSIRSGLFSKEADQYYAHFIFLQRPPLTAMSQPPKLHMWRCLTYPDSLADMLNRQDGCDL</sequence>
<reference evidence="2" key="1">
    <citation type="submission" date="2023-08" db="EMBL/GenBank/DDBJ databases">
        <authorList>
            <person name="Chen Y."/>
            <person name="Shah S."/>
            <person name="Dougan E. K."/>
            <person name="Thang M."/>
            <person name="Chan C."/>
        </authorList>
    </citation>
    <scope>NUCLEOTIDE SEQUENCE</scope>
</reference>
<protein>
    <submittedName>
        <fullName evidence="2">Uncharacterized protein</fullName>
    </submittedName>
</protein>
<evidence type="ECO:0000256" key="1">
    <source>
        <dbReference type="SAM" id="MobiDB-lite"/>
    </source>
</evidence>
<organism evidence="2 3">
    <name type="scientific">Effrenium voratum</name>
    <dbReference type="NCBI Taxonomy" id="2562239"/>
    <lineage>
        <taxon>Eukaryota</taxon>
        <taxon>Sar</taxon>
        <taxon>Alveolata</taxon>
        <taxon>Dinophyceae</taxon>
        <taxon>Suessiales</taxon>
        <taxon>Symbiodiniaceae</taxon>
        <taxon>Effrenium</taxon>
    </lineage>
</organism>
<evidence type="ECO:0000313" key="2">
    <source>
        <dbReference type="EMBL" id="CAJ1406487.1"/>
    </source>
</evidence>
<feature type="compositionally biased region" description="Basic and acidic residues" evidence="1">
    <location>
        <begin position="40"/>
        <end position="49"/>
    </location>
</feature>